<dbReference type="EMBL" id="BARW01011895">
    <property type="protein sequence ID" value="GAI77996.1"/>
    <property type="molecule type" value="Genomic_DNA"/>
</dbReference>
<organism evidence="1">
    <name type="scientific">marine sediment metagenome</name>
    <dbReference type="NCBI Taxonomy" id="412755"/>
    <lineage>
        <taxon>unclassified sequences</taxon>
        <taxon>metagenomes</taxon>
        <taxon>ecological metagenomes</taxon>
    </lineage>
</organism>
<accession>X1SFV6</accession>
<evidence type="ECO:0000313" key="1">
    <source>
        <dbReference type="EMBL" id="GAI77996.1"/>
    </source>
</evidence>
<gene>
    <name evidence="1" type="ORF">S12H4_22705</name>
</gene>
<sequence>MSEMTRRERILAASRRQMADRLPFFHNWRHSQQGLAERECRNRGMGMSWARAGYTMTMHGVEMIETQEVTSGEQTIRRTYKTPVGTISLVEKRATGVEQWHALRSWGDVTPWQTERAVKAPEDYKVLKYMYENLEIKPDYFPLEQAKDWLGEDGVVLDWVPHCGLQLLMIDWVGADGGRFF</sequence>
<protein>
    <submittedName>
        <fullName evidence="1">Uncharacterized protein</fullName>
    </submittedName>
</protein>
<proteinExistence type="predicted"/>
<feature type="non-terminal residue" evidence="1">
    <location>
        <position position="181"/>
    </location>
</feature>
<comment type="caution">
    <text evidence="1">The sequence shown here is derived from an EMBL/GenBank/DDBJ whole genome shotgun (WGS) entry which is preliminary data.</text>
</comment>
<reference evidence="1" key="1">
    <citation type="journal article" date="2014" name="Front. Microbiol.">
        <title>High frequency of phylogenetically diverse reductive dehalogenase-homologous genes in deep subseafloor sedimentary metagenomes.</title>
        <authorList>
            <person name="Kawai M."/>
            <person name="Futagami T."/>
            <person name="Toyoda A."/>
            <person name="Takaki Y."/>
            <person name="Nishi S."/>
            <person name="Hori S."/>
            <person name="Arai W."/>
            <person name="Tsubouchi T."/>
            <person name="Morono Y."/>
            <person name="Uchiyama I."/>
            <person name="Ito T."/>
            <person name="Fujiyama A."/>
            <person name="Inagaki F."/>
            <person name="Takami H."/>
        </authorList>
    </citation>
    <scope>NUCLEOTIDE SEQUENCE</scope>
    <source>
        <strain evidence="1">Expedition CK06-06</strain>
    </source>
</reference>
<name>X1SFV6_9ZZZZ</name>
<dbReference type="AlphaFoldDB" id="X1SFV6"/>